<feature type="domain" description="CCZ1/INTU/HSP4 first Longin" evidence="2">
    <location>
        <begin position="15"/>
        <end position="94"/>
    </location>
</feature>
<organism evidence="4 5">
    <name type="scientific">Phyllostomus discolor</name>
    <name type="common">pale spear-nosed bat</name>
    <dbReference type="NCBI Taxonomy" id="89673"/>
    <lineage>
        <taxon>Eukaryota</taxon>
        <taxon>Metazoa</taxon>
        <taxon>Chordata</taxon>
        <taxon>Craniata</taxon>
        <taxon>Vertebrata</taxon>
        <taxon>Euteleostomi</taxon>
        <taxon>Mammalia</taxon>
        <taxon>Eutheria</taxon>
        <taxon>Laurasiatheria</taxon>
        <taxon>Chiroptera</taxon>
        <taxon>Yangochiroptera</taxon>
        <taxon>Phyllostomidae</taxon>
        <taxon>Phyllostominae</taxon>
        <taxon>Phyllostomus</taxon>
    </lineage>
</organism>
<dbReference type="GO" id="GO:0031267">
    <property type="term" value="F:small GTPase binding"/>
    <property type="evidence" value="ECO:0007669"/>
    <property type="project" value="TreeGrafter"/>
</dbReference>
<accession>A0A833YVP8</accession>
<evidence type="ECO:0000313" key="5">
    <source>
        <dbReference type="Proteomes" id="UP000664940"/>
    </source>
</evidence>
<dbReference type="InterPro" id="IPR043989">
    <property type="entry name" value="CCZ1/INTU/HSP4_longin_3"/>
</dbReference>
<feature type="region of interest" description="Disordered" evidence="1">
    <location>
        <begin position="364"/>
        <end position="494"/>
    </location>
</feature>
<evidence type="ECO:0000259" key="2">
    <source>
        <dbReference type="Pfam" id="PF19031"/>
    </source>
</evidence>
<reference evidence="4 5" key="1">
    <citation type="journal article" date="2020" name="Nature">
        <title>Six reference-quality genomes reveal evolution of bat adaptations.</title>
        <authorList>
            <person name="Jebb D."/>
            <person name="Huang Z."/>
            <person name="Pippel M."/>
            <person name="Hughes G.M."/>
            <person name="Lavrichenko K."/>
            <person name="Devanna P."/>
            <person name="Winkler S."/>
            <person name="Jermiin L.S."/>
            <person name="Skirmuntt E.C."/>
            <person name="Katzourakis A."/>
            <person name="Burkitt-Gray L."/>
            <person name="Ray D.A."/>
            <person name="Sullivan K.A.M."/>
            <person name="Roscito J.G."/>
            <person name="Kirilenko B.M."/>
            <person name="Davalos L.M."/>
            <person name="Corthals A.P."/>
            <person name="Power M.L."/>
            <person name="Jones G."/>
            <person name="Ransome R.D."/>
            <person name="Dechmann D.K.N."/>
            <person name="Locatelli A.G."/>
            <person name="Puechmaille S.J."/>
            <person name="Fedrigo O."/>
            <person name="Jarvis E.D."/>
            <person name="Hiller M."/>
            <person name="Vernes S.C."/>
            <person name="Myers E.W."/>
            <person name="Teeling E.C."/>
        </authorList>
    </citation>
    <scope>NUCLEOTIDE SEQUENCE [LARGE SCALE GENOMIC DNA]</scope>
    <source>
        <strain evidence="4">Bat1K_MPI-CBG_1</strain>
    </source>
</reference>
<dbReference type="Pfam" id="PF19031">
    <property type="entry name" value="Intu_longin_1"/>
    <property type="match status" value="1"/>
</dbReference>
<dbReference type="GO" id="GO:0006605">
    <property type="term" value="P:protein targeting"/>
    <property type="evidence" value="ECO:0007669"/>
    <property type="project" value="TreeGrafter"/>
</dbReference>
<evidence type="ECO:0000256" key="1">
    <source>
        <dbReference type="SAM" id="MobiDB-lite"/>
    </source>
</evidence>
<feature type="domain" description="CCZ1/INTU/HPS4 third Longin" evidence="3">
    <location>
        <begin position="563"/>
        <end position="662"/>
    </location>
</feature>
<feature type="region of interest" description="Disordered" evidence="1">
    <location>
        <begin position="224"/>
        <end position="352"/>
    </location>
</feature>
<dbReference type="InterPro" id="IPR043987">
    <property type="entry name" value="CCZ1/INTU/HSP4_longin_1"/>
</dbReference>
<dbReference type="GO" id="GO:0005765">
    <property type="term" value="C:lysosomal membrane"/>
    <property type="evidence" value="ECO:0007669"/>
    <property type="project" value="TreeGrafter"/>
</dbReference>
<feature type="compositionally biased region" description="Basic and acidic residues" evidence="1">
    <location>
        <begin position="448"/>
        <end position="466"/>
    </location>
</feature>
<dbReference type="PANTHER" id="PTHR14407">
    <property type="entry name" value="HERMANSKY-PUDLAK SYNDROME 4 PROTEIN LIGHT-EAR PROTEIN-RELATED"/>
    <property type="match status" value="1"/>
</dbReference>
<feature type="compositionally biased region" description="Basic and acidic residues" evidence="1">
    <location>
        <begin position="257"/>
        <end position="267"/>
    </location>
</feature>
<dbReference type="AlphaFoldDB" id="A0A833YVP8"/>
<gene>
    <name evidence="4" type="ORF">HJG60_006399</name>
</gene>
<dbReference type="GO" id="GO:0031085">
    <property type="term" value="C:BLOC-3 complex"/>
    <property type="evidence" value="ECO:0007669"/>
    <property type="project" value="TreeGrafter"/>
</dbReference>
<dbReference type="EMBL" id="JABVXQ010000013">
    <property type="protein sequence ID" value="KAF6081433.1"/>
    <property type="molecule type" value="Genomic_DNA"/>
</dbReference>
<dbReference type="GO" id="GO:0005085">
    <property type="term" value="F:guanyl-nucleotide exchange factor activity"/>
    <property type="evidence" value="ECO:0007669"/>
    <property type="project" value="TreeGrafter"/>
</dbReference>
<dbReference type="Proteomes" id="UP000664940">
    <property type="component" value="Unassembled WGS sequence"/>
</dbReference>
<dbReference type="InterPro" id="IPR026091">
    <property type="entry name" value="HPS4"/>
</dbReference>
<name>A0A833YVP8_9CHIR</name>
<dbReference type="Pfam" id="PF19033">
    <property type="entry name" value="Intu_longin_3"/>
    <property type="match status" value="1"/>
</dbReference>
<comment type="caution">
    <text evidence="4">The sequence shown here is derived from an EMBL/GenBank/DDBJ whole genome shotgun (WGS) entry which is preliminary data.</text>
</comment>
<sequence>MAASTSTETKSASWWNYFFLYDGSKVKEEGDPTRAGICYFYPSQTLLDQQELLCGQIAGVAHCIADISGSPPALIRLRKLKFAIKVDGDYLWNCSQEELSTEWNTFIEQILKNTSNLHKIFTSLWNLDQTKVDPLLLLKAALILQTCQRSPHILAGCILYKGLIVSTQLPPSLTAKVLLHRAASRDQRTPARGAALQERGVALPPNVRILPVFVTEEEAASLHEFPGEHVASPPASPARPQERSARRPSKGRSPSALKEDDTRREEPPAWTGAATPKSRSPDLAWPNGSGENGHCPDGHLESTQPVSPRGAAQDRPPGLRCALGRAPAFPGGQEELDLSEIHIPEAQETETSSGYFAFSNVCASDDGDSGNADPKLPEALPVGAAVGGGLSSSAPDMLGQNGALEQHEDLPGGSSHDPVPRGDLPTRRTSWPLSSPRLGSRQKGTKLPVRERGTDWCVDGDPKDHSVLGLECHSGSADSPEDGPSAGSADPRETAASCGELVRVNLYTHSVKGLVLSLLAEEPLLGDRAAVEEVYHSSLASLNGLEVHLKETLPRGEATPSSRTYNFTHYDRIQNVLMANLPQVATPQDRRFLQAVSLMHSDFARLPSLYEMTVRNASTAVYACCSPAQETFFQQLTPAARSSGFPSPQDSAFSLPGKAKQKLLKHGVNLL</sequence>
<dbReference type="GO" id="GO:0016192">
    <property type="term" value="P:vesicle-mediated transport"/>
    <property type="evidence" value="ECO:0007669"/>
    <property type="project" value="InterPro"/>
</dbReference>
<dbReference type="GO" id="GO:0031410">
    <property type="term" value="C:cytoplasmic vesicle"/>
    <property type="evidence" value="ECO:0007669"/>
    <property type="project" value="TreeGrafter"/>
</dbReference>
<dbReference type="GO" id="GO:1903232">
    <property type="term" value="P:melanosome assembly"/>
    <property type="evidence" value="ECO:0007669"/>
    <property type="project" value="TreeGrafter"/>
</dbReference>
<proteinExistence type="predicted"/>
<evidence type="ECO:0000313" key="4">
    <source>
        <dbReference type="EMBL" id="KAF6081433.1"/>
    </source>
</evidence>
<dbReference type="PANTHER" id="PTHR14407:SF9">
    <property type="entry name" value="BLOC-3 COMPLEX MEMBER HPS4"/>
    <property type="match status" value="1"/>
</dbReference>
<evidence type="ECO:0000259" key="3">
    <source>
        <dbReference type="Pfam" id="PF19033"/>
    </source>
</evidence>
<protein>
    <submittedName>
        <fullName evidence="4">HPS4 biogenesis of lysosomal organelles complex 3 subunit 2</fullName>
    </submittedName>
</protein>